<organism evidence="1 2">
    <name type="scientific">Clostridium yunnanense</name>
    <dbReference type="NCBI Taxonomy" id="2800325"/>
    <lineage>
        <taxon>Bacteria</taxon>
        <taxon>Bacillati</taxon>
        <taxon>Bacillota</taxon>
        <taxon>Clostridia</taxon>
        <taxon>Eubacteriales</taxon>
        <taxon>Clostridiaceae</taxon>
        <taxon>Clostridium</taxon>
    </lineage>
</organism>
<dbReference type="Pfam" id="PF18742">
    <property type="entry name" value="DpnII-MboI"/>
    <property type="match status" value="1"/>
</dbReference>
<accession>A0ABS1EW40</accession>
<reference evidence="2" key="1">
    <citation type="submission" date="2021-01" db="EMBL/GenBank/DDBJ databases">
        <title>Genome public.</title>
        <authorList>
            <person name="Liu C."/>
            <person name="Sun Q."/>
        </authorList>
    </citation>
    <scope>NUCLEOTIDE SEQUENCE [LARGE SCALE GENOMIC DNA]</scope>
    <source>
        <strain evidence="2">YIM B02505</strain>
    </source>
</reference>
<evidence type="ECO:0000313" key="1">
    <source>
        <dbReference type="EMBL" id="MBK1813608.1"/>
    </source>
</evidence>
<name>A0ABS1EW40_9CLOT</name>
<sequence>MKKVLNELEYCSIEFREGISFLEVCLQEEIDKFQLSNDIDLLAYTCEFYVMFKIGHTIADKFISILKEIDLDSDWLFDDPHNLYYLHKMGVGDSDNYKEAFEIYIKNEQRRSGYILCNQYNHVGPMRALVQYEHDSDYATLAIKYFINNYNREDWKNNSIGILTLFEYDYNKYKDLILAYIIDLKEVLQHYPYKNEEYASLYVIYVSFAVQAISCVCGNDDPFIKEAIEWIKENHYFEGYYGKRIVGESMLALISVGEGIKVPKEEIETLHLLHRQEIKKLENRISSNNPNGIVNYENRNISVLEEVLSRFHIFANQLKKRYNSRNTIQINDEYDVQDLLHSVIKMFYDDIRPEEWTPSYAGKSSRVDFLLKKEEIVIEVKKTRPSLGAKEIGDQLIIDISRYKVHPNCKILYCFVYDPDYLINNPVGLEADLSSVDNDFSVIVKVVPKGL</sequence>
<comment type="caution">
    <text evidence="1">The sequence shown here is derived from an EMBL/GenBank/DDBJ whole genome shotgun (WGS) entry which is preliminary data.</text>
</comment>
<protein>
    <submittedName>
        <fullName evidence="1">Uncharacterized protein</fullName>
    </submittedName>
</protein>
<keyword evidence="2" id="KW-1185">Reference proteome</keyword>
<gene>
    <name evidence="1" type="ORF">JHL18_23615</name>
</gene>
<dbReference type="RefSeq" id="WP_200273916.1">
    <property type="nucleotide sequence ID" value="NZ_JAENHN010000066.1"/>
</dbReference>
<evidence type="ECO:0000313" key="2">
    <source>
        <dbReference type="Proteomes" id="UP000596739"/>
    </source>
</evidence>
<dbReference type="EMBL" id="JAENHN010000066">
    <property type="protein sequence ID" value="MBK1813608.1"/>
    <property type="molecule type" value="Genomic_DNA"/>
</dbReference>
<proteinExistence type="predicted"/>
<dbReference type="Proteomes" id="UP000596739">
    <property type="component" value="Unassembled WGS sequence"/>
</dbReference>